<organism evidence="2 4">
    <name type="scientific">Kosakonia oryzae</name>
    <dbReference type="NCBI Taxonomy" id="497725"/>
    <lineage>
        <taxon>Bacteria</taxon>
        <taxon>Pseudomonadati</taxon>
        <taxon>Pseudomonadota</taxon>
        <taxon>Gammaproteobacteria</taxon>
        <taxon>Enterobacterales</taxon>
        <taxon>Enterobacteriaceae</taxon>
        <taxon>Kosakonia</taxon>
    </lineage>
</organism>
<keyword evidence="3" id="KW-1185">Reference proteome</keyword>
<dbReference type="KEGG" id="kor:AWR26_03660"/>
<dbReference type="GO" id="GO:0006355">
    <property type="term" value="P:regulation of DNA-templated transcription"/>
    <property type="evidence" value="ECO:0007669"/>
    <property type="project" value="InterPro"/>
</dbReference>
<evidence type="ECO:0000313" key="1">
    <source>
        <dbReference type="EMBL" id="ANI81291.1"/>
    </source>
</evidence>
<dbReference type="EMBL" id="CP014007">
    <property type="protein sequence ID" value="ANI81291.1"/>
    <property type="molecule type" value="Genomic_DNA"/>
</dbReference>
<dbReference type="Proteomes" id="UP000182314">
    <property type="component" value="Unassembled WGS sequence"/>
</dbReference>
<gene>
    <name evidence="1" type="ORF">AWR26_03660</name>
    <name evidence="2" type="ORF">SAMN05216286_3578</name>
</gene>
<evidence type="ECO:0000313" key="2">
    <source>
        <dbReference type="EMBL" id="SFC87893.1"/>
    </source>
</evidence>
<dbReference type="SUPFAM" id="SSF46894">
    <property type="entry name" value="C-terminal effector domain of the bipartite response regulators"/>
    <property type="match status" value="1"/>
</dbReference>
<dbReference type="AlphaFoldDB" id="A0AA94KR66"/>
<dbReference type="GO" id="GO:0003677">
    <property type="term" value="F:DNA binding"/>
    <property type="evidence" value="ECO:0007669"/>
    <property type="project" value="InterPro"/>
</dbReference>
<reference evidence="2 4" key="1">
    <citation type="submission" date="2016-10" db="EMBL/GenBank/DDBJ databases">
        <authorList>
            <person name="Varghese N."/>
            <person name="Submissions S."/>
        </authorList>
    </citation>
    <scope>NUCLEOTIDE SEQUENCE [LARGE SCALE GENOMIC DNA]</scope>
    <source>
        <strain evidence="2 4">CGMCC 1.7012</strain>
    </source>
</reference>
<dbReference type="RefSeq" id="WP_064563677.1">
    <property type="nucleotide sequence ID" value="NZ_CP014007.2"/>
</dbReference>
<evidence type="ECO:0000313" key="4">
    <source>
        <dbReference type="Proteomes" id="UP000182314"/>
    </source>
</evidence>
<dbReference type="EMBL" id="FOKO01000004">
    <property type="protein sequence ID" value="SFC87893.1"/>
    <property type="molecule type" value="Genomic_DNA"/>
</dbReference>
<accession>A0AA94KR66</accession>
<reference evidence="1 3" key="2">
    <citation type="submission" date="2021-03" db="EMBL/GenBank/DDBJ databases">
        <authorList>
            <person name="Li Y."/>
            <person name="Li S."/>
            <person name="Chen M."/>
            <person name="Peng G."/>
            <person name="Tan Z."/>
            <person name="An Q."/>
        </authorList>
    </citation>
    <scope>NUCLEOTIDE SEQUENCE [LARGE SCALE GENOMIC DNA]</scope>
    <source>
        <strain evidence="1 3">Ola 51</strain>
    </source>
</reference>
<proteinExistence type="predicted"/>
<dbReference type="Proteomes" id="UP000078227">
    <property type="component" value="Chromosome"/>
</dbReference>
<protein>
    <submittedName>
        <fullName evidence="2">Uncharacterized protein</fullName>
    </submittedName>
</protein>
<evidence type="ECO:0000313" key="3">
    <source>
        <dbReference type="Proteomes" id="UP000078227"/>
    </source>
</evidence>
<name>A0AA94KR66_9ENTR</name>
<dbReference type="InterPro" id="IPR016032">
    <property type="entry name" value="Sig_transdc_resp-reg_C-effctor"/>
</dbReference>
<sequence length="175" mass="20642">MDVISFDRYVLMGMKTFSKVSHFHGMEVVLYDRGDEYLLLLQKELLHYIVNGDDSSFLCLFSPLVRRVHKSSSLQDISYELELFQRNLNEPRIRKAHLSTVENNVLLALLACKTNYEISSLFHFNSKISSNYKNIVLHKLRLNSLSELLLIYNTWRKYRALFGIEYFSMQYNNAK</sequence>